<reference evidence="2" key="1">
    <citation type="submission" date="2018-05" db="EMBL/GenBank/DDBJ databases">
        <authorList>
            <person name="Lanie J.A."/>
            <person name="Ng W.-L."/>
            <person name="Kazmierczak K.M."/>
            <person name="Andrzejewski T.M."/>
            <person name="Davidsen T.M."/>
            <person name="Wayne K.J."/>
            <person name="Tettelin H."/>
            <person name="Glass J.I."/>
            <person name="Rusch D."/>
            <person name="Podicherti R."/>
            <person name="Tsui H.-C.T."/>
            <person name="Winkler M.E."/>
        </authorList>
    </citation>
    <scope>NUCLEOTIDE SEQUENCE</scope>
</reference>
<sequence>MNTRQSSVTDEPFLSSTGDSDGLGISIYADALTEFVTTTNTPMTIGIQGDWGSGKTSLLNIIEKTLSQSDKYFIVWVNSWEHSLLSSPEETLMKILQDIINQVLKADQNSNKFDKLKKYSTALARGALQAGSTFALGIQASDKLSEAADSVFGDSNPIRSLRRQFTSAVEEIQTRKTNPVNRIVIFVDDLDRIDPGDAVRVMELLKNVLTVRGCVFVLAIDYGVVIKGLKEKFGEMTEENEWEFRAFFDKLIQLPFRMPITSYDLEKYVGQLLEGIDFQISRAAGFHDELANVIQYSIGPNPRAIKRLINSVSLIRMVIHQTEGTIDMENIDKALLVSLLCIQVQYPRIEQLLKLKPNFVEWDKDFVLSVISTPFVPPDLEEELNVLKHSEDFDEEWEQAVYRFCHIYPEMRTKATTISRCLSGLQELLQEGGKDNTLAITEMLEMIKLTSTGSQLKRAQHLSQRD</sequence>
<evidence type="ECO:0000313" key="2">
    <source>
        <dbReference type="EMBL" id="SVA92105.1"/>
    </source>
</evidence>
<protein>
    <recommendedName>
        <fullName evidence="1">KAP NTPase domain-containing protein</fullName>
    </recommendedName>
</protein>
<accession>A0A381ZS49</accession>
<dbReference type="Pfam" id="PF07693">
    <property type="entry name" value="KAP_NTPase"/>
    <property type="match status" value="1"/>
</dbReference>
<dbReference type="EMBL" id="UINC01022457">
    <property type="protein sequence ID" value="SVA92105.1"/>
    <property type="molecule type" value="Genomic_DNA"/>
</dbReference>
<dbReference type="PANTHER" id="PTHR22674:SF6">
    <property type="entry name" value="NTPASE KAP FAMILY P-LOOP DOMAIN-CONTAINING PROTEIN 1"/>
    <property type="match status" value="1"/>
</dbReference>
<gene>
    <name evidence="2" type="ORF">METZ01_LOCUS144959</name>
</gene>
<dbReference type="AlphaFoldDB" id="A0A381ZS49"/>
<dbReference type="PANTHER" id="PTHR22674">
    <property type="entry name" value="NTPASE, KAP FAMILY P-LOOP DOMAIN-CONTAINING 1"/>
    <property type="match status" value="1"/>
</dbReference>
<organism evidence="2">
    <name type="scientific">marine metagenome</name>
    <dbReference type="NCBI Taxonomy" id="408172"/>
    <lineage>
        <taxon>unclassified sequences</taxon>
        <taxon>metagenomes</taxon>
        <taxon>ecological metagenomes</taxon>
    </lineage>
</organism>
<feature type="domain" description="KAP NTPase" evidence="1">
    <location>
        <begin position="28"/>
        <end position="318"/>
    </location>
</feature>
<dbReference type="Gene3D" id="3.40.50.300">
    <property type="entry name" value="P-loop containing nucleotide triphosphate hydrolases"/>
    <property type="match status" value="1"/>
</dbReference>
<dbReference type="InterPro" id="IPR027417">
    <property type="entry name" value="P-loop_NTPase"/>
</dbReference>
<evidence type="ECO:0000259" key="1">
    <source>
        <dbReference type="Pfam" id="PF07693"/>
    </source>
</evidence>
<dbReference type="SUPFAM" id="SSF52540">
    <property type="entry name" value="P-loop containing nucleoside triphosphate hydrolases"/>
    <property type="match status" value="1"/>
</dbReference>
<proteinExistence type="predicted"/>
<dbReference type="InterPro" id="IPR011646">
    <property type="entry name" value="KAP_P-loop"/>
</dbReference>
<dbReference type="InterPro" id="IPR052754">
    <property type="entry name" value="NTPase_KAP_P-loop"/>
</dbReference>
<name>A0A381ZS49_9ZZZZ</name>